<evidence type="ECO:0000256" key="2">
    <source>
        <dbReference type="ARBA" id="ARBA00004922"/>
    </source>
</evidence>
<evidence type="ECO:0000259" key="16">
    <source>
        <dbReference type="PROSITE" id="PS50919"/>
    </source>
</evidence>
<dbReference type="PANTHER" id="PTHR10050:SF46">
    <property type="entry name" value="PROTEIN O-MANNOSYL-TRANSFERASE 2"/>
    <property type="match status" value="1"/>
</dbReference>
<dbReference type="HOGENOM" id="CLU_008438_2_1_1"/>
<evidence type="ECO:0000256" key="1">
    <source>
        <dbReference type="ARBA" id="ARBA00004477"/>
    </source>
</evidence>
<dbReference type="Proteomes" id="UP000001640">
    <property type="component" value="Chromosome 6"/>
</dbReference>
<sequence>MVKLLSNRCEYFLSYAFKNINVRSPRQPKKLRRSADIFSQPYLQTEVKPYKYKLKVPSPIIMTDISTATKKDENASTTMKGPYRSFYPIDLIRKEKVGQLSVIDGILSITVALVTLYIGIRNIEKEVPLFPKEQDIFASVEYYQKDKFILNSFPPLGIQLYSLLPVGSYSAMRLMSLSASSFSLLFLYLAFRRVNVPYLIALVSTVCILSIPLFRKESTRISLDTLQWFWLSISIYSWASLKCFSHFSIKWTIHSLIFAMSIGCSMATKYIGFATWGWAILISSIYFWQMIGDVRLSTSHIVKHTTFQIFCLLVIPMTIFATTLYLQINHSRIDSPEYSQYMSSYYKIFLRSKSPILQPMEITNGSIITIRHLNSLGGYLTSPANESYPEGSAEQIVSLTDMESNVDNQWILEYVDDYNKGPLIDSQRIKLRHRTTGKLLRASSAKPPVSEQEYNSEVSCTGDWDYHGDSDEFWKIDLVEGSLIPCWNIMELDNVGQMCTLISHDTRLPDWGEFEQEVFCIQSPDPQRAKFQIEFVDNDEIKNPITLAGLPGYGNYSRCYQYIKLAAELIQREFKYDYMVKLQNDNDENDKVHINKEKWPIYITGNDTTDLIWLTSSIAVVIVACRFGLQVMNWNPWKIDNGDSSSHLNMKIYHEFAIESLLGWFVHYYIFLKSSNDHLEIVLYLPSFVFAHLLATETVTAIGQWSQWKCAIILLVYIVTIKCTIL</sequence>
<dbReference type="UniPathway" id="UPA00378"/>
<feature type="transmembrane region" description="Helical" evidence="15">
    <location>
        <begin position="681"/>
        <end position="699"/>
    </location>
</feature>
<evidence type="ECO:0000256" key="9">
    <source>
        <dbReference type="ARBA" id="ARBA00022824"/>
    </source>
</evidence>
<dbReference type="InterPro" id="IPR036300">
    <property type="entry name" value="MIR_dom_sf"/>
</dbReference>
<evidence type="ECO:0000256" key="7">
    <source>
        <dbReference type="ARBA" id="ARBA00022692"/>
    </source>
</evidence>
<protein>
    <recommendedName>
        <fullName evidence="4">dolichyl-phosphate-mannose--protein mannosyltransferase</fullName>
        <ecNumber evidence="4">2.4.1.109</ecNumber>
    </recommendedName>
</protein>
<dbReference type="FunCoup" id="G0VGY8">
    <property type="interactions" value="46"/>
</dbReference>
<evidence type="ECO:0000313" key="18">
    <source>
        <dbReference type="Proteomes" id="UP000001640"/>
    </source>
</evidence>
<comment type="pathway">
    <text evidence="2">Protein modification; protein glycosylation.</text>
</comment>
<evidence type="ECO:0000256" key="5">
    <source>
        <dbReference type="ARBA" id="ARBA00022676"/>
    </source>
</evidence>
<evidence type="ECO:0000256" key="8">
    <source>
        <dbReference type="ARBA" id="ARBA00022737"/>
    </source>
</evidence>
<dbReference type="Pfam" id="PF02366">
    <property type="entry name" value="PMT"/>
    <property type="match status" value="1"/>
</dbReference>
<dbReference type="AlphaFoldDB" id="G0VGY8"/>
<dbReference type="InterPro" id="IPR016093">
    <property type="entry name" value="MIR_motif"/>
</dbReference>
<evidence type="ECO:0000256" key="11">
    <source>
        <dbReference type="ARBA" id="ARBA00023136"/>
    </source>
</evidence>
<dbReference type="EC" id="2.4.1.109" evidence="4"/>
<feature type="domain" description="MIR" evidence="16">
    <location>
        <begin position="359"/>
        <end position="415"/>
    </location>
</feature>
<keyword evidence="6" id="KW-0808">Transferase</keyword>
<keyword evidence="12" id="KW-0325">Glycoprotein</keyword>
<name>G0VGY8_NAUCA</name>
<dbReference type="GeneID" id="96904407"/>
<comment type="catalytic activity">
    <reaction evidence="14">
        <text>a di-trans,poly-cis-dolichyl beta-D-mannosyl phosphate + L-seryl-[protein] = 3-O-(alpha-D-mannosyl)-L-seryl-[protein] + a di-trans,poly-cis-dolichyl phosphate + H(+)</text>
        <dbReference type="Rhea" id="RHEA:17377"/>
        <dbReference type="Rhea" id="RHEA-COMP:9863"/>
        <dbReference type="Rhea" id="RHEA-COMP:13546"/>
        <dbReference type="Rhea" id="RHEA-COMP:19498"/>
        <dbReference type="Rhea" id="RHEA-COMP:19501"/>
        <dbReference type="ChEBI" id="CHEBI:15378"/>
        <dbReference type="ChEBI" id="CHEBI:29999"/>
        <dbReference type="ChEBI" id="CHEBI:57683"/>
        <dbReference type="ChEBI" id="CHEBI:58211"/>
        <dbReference type="ChEBI" id="CHEBI:137321"/>
        <dbReference type="EC" id="2.4.1.109"/>
    </reaction>
</comment>
<dbReference type="SMART" id="SM00472">
    <property type="entry name" value="MIR"/>
    <property type="match status" value="3"/>
</dbReference>
<evidence type="ECO:0000256" key="3">
    <source>
        <dbReference type="ARBA" id="ARBA00007222"/>
    </source>
</evidence>
<dbReference type="InParanoid" id="G0VGY8"/>
<comment type="similarity">
    <text evidence="3">Belongs to the glycosyltransferase 39 family.</text>
</comment>
<keyword evidence="9" id="KW-0256">Endoplasmic reticulum</keyword>
<evidence type="ECO:0000256" key="15">
    <source>
        <dbReference type="SAM" id="Phobius"/>
    </source>
</evidence>
<feature type="transmembrane region" description="Helical" evidence="15">
    <location>
        <begin position="198"/>
        <end position="215"/>
    </location>
</feature>
<comment type="catalytic activity">
    <reaction evidence="13">
        <text>a di-trans,poly-cis-dolichyl beta-D-mannosyl phosphate + L-threonyl-[protein] = 3-O-(alpha-D-mannosyl)-L-threonyl-[protein] + a di-trans,poly-cis-dolichyl phosphate + H(+)</text>
        <dbReference type="Rhea" id="RHEA:53396"/>
        <dbReference type="Rhea" id="RHEA-COMP:11060"/>
        <dbReference type="Rhea" id="RHEA-COMP:13547"/>
        <dbReference type="Rhea" id="RHEA-COMP:19498"/>
        <dbReference type="Rhea" id="RHEA-COMP:19501"/>
        <dbReference type="ChEBI" id="CHEBI:15378"/>
        <dbReference type="ChEBI" id="CHEBI:30013"/>
        <dbReference type="ChEBI" id="CHEBI:57683"/>
        <dbReference type="ChEBI" id="CHEBI:58211"/>
        <dbReference type="ChEBI" id="CHEBI:137323"/>
        <dbReference type="EC" id="2.4.1.109"/>
    </reaction>
</comment>
<dbReference type="Pfam" id="PF02815">
    <property type="entry name" value="MIR"/>
    <property type="match status" value="1"/>
</dbReference>
<reference evidence="17 18" key="1">
    <citation type="journal article" date="2011" name="Proc. Natl. Acad. Sci. U.S.A.">
        <title>Evolutionary erosion of yeast sex chromosomes by mating-type switching accidents.</title>
        <authorList>
            <person name="Gordon J.L."/>
            <person name="Armisen D."/>
            <person name="Proux-Wera E."/>
            <person name="Oheigeartaigh S.S."/>
            <person name="Byrne K.P."/>
            <person name="Wolfe K.H."/>
        </authorList>
    </citation>
    <scope>NUCLEOTIDE SEQUENCE [LARGE SCALE GENOMIC DNA]</scope>
    <source>
        <strain evidence="18">ATCC 76901 / BCRC 22586 / CBS 4309 / NBRC 1992 / NRRL Y-12630</strain>
    </source>
</reference>
<dbReference type="PANTHER" id="PTHR10050">
    <property type="entry name" value="DOLICHYL-PHOSPHATE-MANNOSE--PROTEIN MANNOSYLTRANSFERASE"/>
    <property type="match status" value="1"/>
</dbReference>
<dbReference type="InterPro" id="IPR027005">
    <property type="entry name" value="PMT-like"/>
</dbReference>
<dbReference type="KEGG" id="ncs:NCAS_0F02750"/>
<keyword evidence="8" id="KW-0677">Repeat</keyword>
<dbReference type="eggNOG" id="KOG3359">
    <property type="taxonomic scope" value="Eukaryota"/>
</dbReference>
<feature type="transmembrane region" description="Helical" evidence="15">
    <location>
        <begin position="307"/>
        <end position="326"/>
    </location>
</feature>
<evidence type="ECO:0000313" key="17">
    <source>
        <dbReference type="EMBL" id="CCC70759.1"/>
    </source>
</evidence>
<dbReference type="OrthoDB" id="292747at2759"/>
<evidence type="ECO:0000256" key="10">
    <source>
        <dbReference type="ARBA" id="ARBA00022989"/>
    </source>
</evidence>
<gene>
    <name evidence="17" type="primary">NCAS0F02750</name>
    <name evidence="17" type="ordered locus">NCAS_0F02750</name>
</gene>
<dbReference type="SUPFAM" id="SSF82109">
    <property type="entry name" value="MIR domain"/>
    <property type="match status" value="1"/>
</dbReference>
<dbReference type="PROSITE" id="PS50919">
    <property type="entry name" value="MIR"/>
    <property type="match status" value="2"/>
</dbReference>
<keyword evidence="7 15" id="KW-0812">Transmembrane</keyword>
<keyword evidence="11 15" id="KW-0472">Membrane</keyword>
<evidence type="ECO:0000256" key="13">
    <source>
        <dbReference type="ARBA" id="ARBA00045085"/>
    </source>
</evidence>
<feature type="transmembrane region" description="Helical" evidence="15">
    <location>
        <begin position="100"/>
        <end position="120"/>
    </location>
</feature>
<feature type="transmembrane region" description="Helical" evidence="15">
    <location>
        <begin position="270"/>
        <end position="287"/>
    </location>
</feature>
<keyword evidence="10 15" id="KW-1133">Transmembrane helix</keyword>
<dbReference type="RefSeq" id="XP_003677114.1">
    <property type="nucleotide sequence ID" value="XM_003677066.1"/>
</dbReference>
<proteinExistence type="inferred from homology"/>
<dbReference type="OMA" id="SEVYHAD"/>
<dbReference type="EMBL" id="HE576757">
    <property type="protein sequence ID" value="CCC70759.1"/>
    <property type="molecule type" value="Genomic_DNA"/>
</dbReference>
<dbReference type="GO" id="GO:0005789">
    <property type="term" value="C:endoplasmic reticulum membrane"/>
    <property type="evidence" value="ECO:0007669"/>
    <property type="project" value="UniProtKB-SubCell"/>
</dbReference>
<keyword evidence="18" id="KW-1185">Reference proteome</keyword>
<accession>G0VGY8</accession>
<evidence type="ECO:0000256" key="12">
    <source>
        <dbReference type="ARBA" id="ARBA00023180"/>
    </source>
</evidence>
<reference key="2">
    <citation type="submission" date="2011-08" db="EMBL/GenBank/DDBJ databases">
        <title>Genome sequence of Naumovozyma castellii.</title>
        <authorList>
            <person name="Gordon J.L."/>
            <person name="Armisen D."/>
            <person name="Proux-Wera E."/>
            <person name="OhEigeartaigh S.S."/>
            <person name="Byrne K.P."/>
            <person name="Wolfe K.H."/>
        </authorList>
    </citation>
    <scope>NUCLEOTIDE SEQUENCE</scope>
    <source>
        <strain>Type strain:CBS 4309</strain>
    </source>
</reference>
<comment type="subcellular location">
    <subcellularLocation>
        <location evidence="1">Endoplasmic reticulum membrane</location>
        <topology evidence="1">Multi-pass membrane protein</topology>
    </subcellularLocation>
</comment>
<dbReference type="GO" id="GO:0004169">
    <property type="term" value="F:dolichyl-phosphate-mannose-protein mannosyltransferase activity"/>
    <property type="evidence" value="ECO:0007669"/>
    <property type="project" value="UniProtKB-EC"/>
</dbReference>
<evidence type="ECO:0000256" key="6">
    <source>
        <dbReference type="ARBA" id="ARBA00022679"/>
    </source>
</evidence>
<feature type="transmembrane region" description="Helical" evidence="15">
    <location>
        <begin position="227"/>
        <end position="249"/>
    </location>
</feature>
<organism evidence="17 18">
    <name type="scientific">Naumovozyma castellii</name>
    <name type="common">Yeast</name>
    <name type="synonym">Saccharomyces castellii</name>
    <dbReference type="NCBI Taxonomy" id="27288"/>
    <lineage>
        <taxon>Eukaryota</taxon>
        <taxon>Fungi</taxon>
        <taxon>Dikarya</taxon>
        <taxon>Ascomycota</taxon>
        <taxon>Saccharomycotina</taxon>
        <taxon>Saccharomycetes</taxon>
        <taxon>Saccharomycetales</taxon>
        <taxon>Saccharomycetaceae</taxon>
        <taxon>Naumovozyma</taxon>
    </lineage>
</organism>
<evidence type="ECO:0000256" key="4">
    <source>
        <dbReference type="ARBA" id="ARBA00012839"/>
    </source>
</evidence>
<dbReference type="InterPro" id="IPR003342">
    <property type="entry name" value="ArnT-like_N"/>
</dbReference>
<keyword evidence="5" id="KW-0328">Glycosyltransferase</keyword>
<feature type="transmembrane region" description="Helical" evidence="15">
    <location>
        <begin position="611"/>
        <end position="632"/>
    </location>
</feature>
<feature type="transmembrane region" description="Helical" evidence="15">
    <location>
        <begin position="171"/>
        <end position="191"/>
    </location>
</feature>
<evidence type="ECO:0000256" key="14">
    <source>
        <dbReference type="ARBA" id="ARBA00045102"/>
    </source>
</evidence>
<dbReference type="Gene3D" id="2.80.10.50">
    <property type="match status" value="1"/>
</dbReference>
<feature type="domain" description="MIR" evidence="16">
    <location>
        <begin position="420"/>
        <end position="479"/>
    </location>
</feature>